<dbReference type="PANTHER" id="PTHR12358:SF106">
    <property type="entry name" value="LIPID KINASE YEGS"/>
    <property type="match status" value="1"/>
</dbReference>
<evidence type="ECO:0000313" key="6">
    <source>
        <dbReference type="EMBL" id="TDO05155.1"/>
    </source>
</evidence>
<organism evidence="6 7">
    <name type="scientific">Sunxiuqinia elliptica</name>
    <dbReference type="NCBI Taxonomy" id="655355"/>
    <lineage>
        <taxon>Bacteria</taxon>
        <taxon>Pseudomonadati</taxon>
        <taxon>Bacteroidota</taxon>
        <taxon>Bacteroidia</taxon>
        <taxon>Marinilabiliales</taxon>
        <taxon>Prolixibacteraceae</taxon>
        <taxon>Sunxiuqinia</taxon>
    </lineage>
</organism>
<proteinExistence type="predicted"/>
<dbReference type="PANTHER" id="PTHR12358">
    <property type="entry name" value="SPHINGOSINE KINASE"/>
    <property type="match status" value="1"/>
</dbReference>
<dbReference type="Pfam" id="PF19279">
    <property type="entry name" value="YegS_C"/>
    <property type="match status" value="1"/>
</dbReference>
<dbReference type="InterPro" id="IPR017438">
    <property type="entry name" value="ATP-NAD_kinase_N"/>
</dbReference>
<dbReference type="PROSITE" id="PS50146">
    <property type="entry name" value="DAGK"/>
    <property type="match status" value="1"/>
</dbReference>
<dbReference type="Proteomes" id="UP000294848">
    <property type="component" value="Unassembled WGS sequence"/>
</dbReference>
<keyword evidence="1" id="KW-0808">Transferase</keyword>
<dbReference type="Pfam" id="PF00781">
    <property type="entry name" value="DAGK_cat"/>
    <property type="match status" value="1"/>
</dbReference>
<dbReference type="InterPro" id="IPR001206">
    <property type="entry name" value="Diacylglycerol_kinase_cat_dom"/>
</dbReference>
<keyword evidence="3 6" id="KW-0418">Kinase</keyword>
<dbReference type="Gene3D" id="3.40.50.10330">
    <property type="entry name" value="Probable inorganic polyphosphate/atp-NAD kinase, domain 1"/>
    <property type="match status" value="1"/>
</dbReference>
<evidence type="ECO:0000256" key="3">
    <source>
        <dbReference type="ARBA" id="ARBA00022777"/>
    </source>
</evidence>
<dbReference type="InterPro" id="IPR045540">
    <property type="entry name" value="YegS/DAGK_C"/>
</dbReference>
<accession>A0A4R6HBU2</accession>
<evidence type="ECO:0000256" key="1">
    <source>
        <dbReference type="ARBA" id="ARBA00022679"/>
    </source>
</evidence>
<evidence type="ECO:0000313" key="7">
    <source>
        <dbReference type="Proteomes" id="UP000294848"/>
    </source>
</evidence>
<dbReference type="GO" id="GO:0016301">
    <property type="term" value="F:kinase activity"/>
    <property type="evidence" value="ECO:0007669"/>
    <property type="project" value="UniProtKB-KW"/>
</dbReference>
<dbReference type="GO" id="GO:0005886">
    <property type="term" value="C:plasma membrane"/>
    <property type="evidence" value="ECO:0007669"/>
    <property type="project" value="TreeGrafter"/>
</dbReference>
<comment type="caution">
    <text evidence="6">The sequence shown here is derived from an EMBL/GenBank/DDBJ whole genome shotgun (WGS) entry which is preliminary data.</text>
</comment>
<dbReference type="Gene3D" id="2.60.200.40">
    <property type="match status" value="1"/>
</dbReference>
<evidence type="ECO:0000256" key="2">
    <source>
        <dbReference type="ARBA" id="ARBA00022741"/>
    </source>
</evidence>
<dbReference type="EMBL" id="SNWI01000001">
    <property type="protein sequence ID" value="TDO05155.1"/>
    <property type="molecule type" value="Genomic_DNA"/>
</dbReference>
<dbReference type="InterPro" id="IPR016064">
    <property type="entry name" value="NAD/diacylglycerol_kinase_sf"/>
</dbReference>
<name>A0A4R6HBU2_9BACT</name>
<dbReference type="InterPro" id="IPR050187">
    <property type="entry name" value="Lipid_Phosphate_FormReg"/>
</dbReference>
<dbReference type="OrthoDB" id="9786026at2"/>
<protein>
    <submittedName>
        <fullName evidence="6">YegS/Rv2252/BmrU family lipid kinase</fullName>
    </submittedName>
</protein>
<evidence type="ECO:0000256" key="4">
    <source>
        <dbReference type="ARBA" id="ARBA00022840"/>
    </source>
</evidence>
<keyword evidence="4" id="KW-0067">ATP-binding</keyword>
<feature type="domain" description="DAGKc" evidence="5">
    <location>
        <begin position="3"/>
        <end position="128"/>
    </location>
</feature>
<dbReference type="SUPFAM" id="SSF111331">
    <property type="entry name" value="NAD kinase/diacylglycerol kinase-like"/>
    <property type="match status" value="1"/>
</dbReference>
<dbReference type="RefSeq" id="WP_133463265.1">
    <property type="nucleotide sequence ID" value="NZ_SNWI01000001.1"/>
</dbReference>
<sequence length="294" mass="32591">MTTCLKKVLFILNPKAGSRKAIRLKKQLTGADTNVDFRLTEYPGHSKQIILEEIEHYDVFVAVGGDGTVNEVASVLAGKEKALAVFPTGSGNGFAREFGFSNNLEQLLASIKRGKLHSADVCYLNGQPSVHMSGLGYDAAVAHDFAQRKGRGFWNYLLSTIRIYFARHTIEANIQWEDQTIKDRFFMINLATIAQFGYGAKIAPMANPTDGLLTMVLVKPMPLIHFLGFSTRLFLGTLKPNQYVRYISTAGPITIQTSNKQVHIDGDPVFLKSPIKIEVHRGTLKVVDTKLSKF</sequence>
<dbReference type="AlphaFoldDB" id="A0A4R6HBU2"/>
<gene>
    <name evidence="6" type="ORF">DET52_101511</name>
</gene>
<dbReference type="SMART" id="SM00046">
    <property type="entry name" value="DAGKc"/>
    <property type="match status" value="1"/>
</dbReference>
<dbReference type="GO" id="GO:0005524">
    <property type="term" value="F:ATP binding"/>
    <property type="evidence" value="ECO:0007669"/>
    <property type="project" value="UniProtKB-KW"/>
</dbReference>
<keyword evidence="2" id="KW-0547">Nucleotide-binding</keyword>
<reference evidence="6 7" key="1">
    <citation type="submission" date="2019-03" db="EMBL/GenBank/DDBJ databases">
        <title>Freshwater and sediment microbial communities from various areas in North America, analyzing microbe dynamics in response to fracking.</title>
        <authorList>
            <person name="Lamendella R."/>
        </authorList>
    </citation>
    <scope>NUCLEOTIDE SEQUENCE [LARGE SCALE GENOMIC DNA]</scope>
    <source>
        <strain evidence="6 7">114D</strain>
    </source>
</reference>
<evidence type="ECO:0000259" key="5">
    <source>
        <dbReference type="PROSITE" id="PS50146"/>
    </source>
</evidence>